<organism evidence="3 4">
    <name type="scientific">Roseovarius pacificus</name>
    <dbReference type="NCBI Taxonomy" id="337701"/>
    <lineage>
        <taxon>Bacteria</taxon>
        <taxon>Pseudomonadati</taxon>
        <taxon>Pseudomonadota</taxon>
        <taxon>Alphaproteobacteria</taxon>
        <taxon>Rhodobacterales</taxon>
        <taxon>Roseobacteraceae</taxon>
        <taxon>Roseovarius</taxon>
    </lineage>
</organism>
<reference evidence="3 4" key="1">
    <citation type="submission" date="2016-11" db="EMBL/GenBank/DDBJ databases">
        <authorList>
            <person name="Jaros S."/>
            <person name="Januszkiewicz K."/>
            <person name="Wedrychowicz H."/>
        </authorList>
    </citation>
    <scope>NUCLEOTIDE SEQUENCE [LARGE SCALE GENOMIC DNA]</scope>
    <source>
        <strain evidence="3 4">DSM 29589</strain>
    </source>
</reference>
<dbReference type="EMBL" id="FRBR01000011">
    <property type="protein sequence ID" value="SHM17995.1"/>
    <property type="molecule type" value="Genomic_DNA"/>
</dbReference>
<dbReference type="InterPro" id="IPR041649">
    <property type="entry name" value="NepR"/>
</dbReference>
<sequence>MNQQIDDNLRRVYDDAAREPVPERFTKLLEQLRQQEQKPCAPDSDTSPEDDDQ</sequence>
<accession>A0A1M7GP96</accession>
<dbReference type="AlphaFoldDB" id="A0A1M7GP96"/>
<evidence type="ECO:0000256" key="1">
    <source>
        <dbReference type="SAM" id="MobiDB-lite"/>
    </source>
</evidence>
<feature type="domain" description="Anti-sigma factor NepR" evidence="2">
    <location>
        <begin position="2"/>
        <end position="36"/>
    </location>
</feature>
<keyword evidence="4" id="KW-1185">Reference proteome</keyword>
<evidence type="ECO:0000313" key="4">
    <source>
        <dbReference type="Proteomes" id="UP000183974"/>
    </source>
</evidence>
<evidence type="ECO:0000259" key="2">
    <source>
        <dbReference type="Pfam" id="PF18557"/>
    </source>
</evidence>
<feature type="region of interest" description="Disordered" evidence="1">
    <location>
        <begin position="33"/>
        <end position="53"/>
    </location>
</feature>
<dbReference type="Pfam" id="PF18557">
    <property type="entry name" value="NepR"/>
    <property type="match status" value="1"/>
</dbReference>
<gene>
    <name evidence="3" type="ORF">SAMN05444398_11128</name>
</gene>
<proteinExistence type="predicted"/>
<dbReference type="STRING" id="337701.SAMN05444398_11128"/>
<protein>
    <recommendedName>
        <fullName evidence="2">Anti-sigma factor NepR domain-containing protein</fullName>
    </recommendedName>
</protein>
<dbReference type="RefSeq" id="WP_229709578.1">
    <property type="nucleotide sequence ID" value="NZ_BMLR01000012.1"/>
</dbReference>
<dbReference type="Proteomes" id="UP000183974">
    <property type="component" value="Unassembled WGS sequence"/>
</dbReference>
<name>A0A1M7GP96_9RHOB</name>
<evidence type="ECO:0000313" key="3">
    <source>
        <dbReference type="EMBL" id="SHM17995.1"/>
    </source>
</evidence>